<accession>A0ACB9LB62</accession>
<sequence>MGSNRDVESDSQLPGNAKVSSFFRYNSPLVQIILIGLVCFCCPGMFNALSGMGGGGQVDHTASNNALTALYTTFAVFGILGGGIYNILGPHRTLFVGCSTYVLYAGSFLYYNHYHHQAVAIVAGALLGVGAGLLWSAQGAIMTSYPPVNRKGTYISIFWSIFNMGGVIGGLIPFILNYNRTTAVSVNDGTYIGFMCFMSAGTILSLAILPPGKVVRDDGTKCTKILYSNVYTESWEILKLFLNWKMLLMVPAAWASNFFYTYQFNNVNGTLFTLRTRGLNNVFYWGAQMVGSIGIGYIMDFSFKSRRKRGIFGIAVVGLLATAIWAGALANQLKYKQKDPSPNLDFKNSGSHFAGPFVLYFSFGLLDAMFQSMVYWVIGALADDSEILSRYTGFYKGVQSAGAAVAWQFDTHKVSFMSQLIVNWVLTTVSYPLLFLLVLLAVKEENKTEEEPTKQVAAAADKGFAH</sequence>
<dbReference type="Proteomes" id="UP000828941">
    <property type="component" value="Chromosome 12"/>
</dbReference>
<gene>
    <name evidence="1" type="ORF">L6164_030236</name>
</gene>
<dbReference type="EMBL" id="CM039437">
    <property type="protein sequence ID" value="KAI4307001.1"/>
    <property type="molecule type" value="Genomic_DNA"/>
</dbReference>
<name>A0ACB9LB62_BAUVA</name>
<organism evidence="1 2">
    <name type="scientific">Bauhinia variegata</name>
    <name type="common">Purple orchid tree</name>
    <name type="synonym">Phanera variegata</name>
    <dbReference type="NCBI Taxonomy" id="167791"/>
    <lineage>
        <taxon>Eukaryota</taxon>
        <taxon>Viridiplantae</taxon>
        <taxon>Streptophyta</taxon>
        <taxon>Embryophyta</taxon>
        <taxon>Tracheophyta</taxon>
        <taxon>Spermatophyta</taxon>
        <taxon>Magnoliopsida</taxon>
        <taxon>eudicotyledons</taxon>
        <taxon>Gunneridae</taxon>
        <taxon>Pentapetalae</taxon>
        <taxon>rosids</taxon>
        <taxon>fabids</taxon>
        <taxon>Fabales</taxon>
        <taxon>Fabaceae</taxon>
        <taxon>Cercidoideae</taxon>
        <taxon>Cercideae</taxon>
        <taxon>Bauhiniinae</taxon>
        <taxon>Bauhinia</taxon>
    </lineage>
</organism>
<protein>
    <submittedName>
        <fullName evidence="1">Uncharacterized protein</fullName>
    </submittedName>
</protein>
<comment type="caution">
    <text evidence="1">The sequence shown here is derived from an EMBL/GenBank/DDBJ whole genome shotgun (WGS) entry which is preliminary data.</text>
</comment>
<proteinExistence type="predicted"/>
<reference evidence="1 2" key="1">
    <citation type="journal article" date="2022" name="DNA Res.">
        <title>Chromosomal-level genome assembly of the orchid tree Bauhinia variegata (Leguminosae; Cercidoideae) supports the allotetraploid origin hypothesis of Bauhinia.</title>
        <authorList>
            <person name="Zhong Y."/>
            <person name="Chen Y."/>
            <person name="Zheng D."/>
            <person name="Pang J."/>
            <person name="Liu Y."/>
            <person name="Luo S."/>
            <person name="Meng S."/>
            <person name="Qian L."/>
            <person name="Wei D."/>
            <person name="Dai S."/>
            <person name="Zhou R."/>
        </authorList>
    </citation>
    <scope>NUCLEOTIDE SEQUENCE [LARGE SCALE GENOMIC DNA]</scope>
    <source>
        <strain evidence="1">BV-YZ2020</strain>
    </source>
</reference>
<evidence type="ECO:0000313" key="1">
    <source>
        <dbReference type="EMBL" id="KAI4307001.1"/>
    </source>
</evidence>
<evidence type="ECO:0000313" key="2">
    <source>
        <dbReference type="Proteomes" id="UP000828941"/>
    </source>
</evidence>
<keyword evidence="2" id="KW-1185">Reference proteome</keyword>